<dbReference type="KEGG" id="acid:CBP33_07100"/>
<evidence type="ECO:0000313" key="12">
    <source>
        <dbReference type="Proteomes" id="UP000194440"/>
    </source>
</evidence>
<gene>
    <name evidence="11" type="ORF">CBP36_07670</name>
</gene>
<dbReference type="Pfam" id="PF09278">
    <property type="entry name" value="MerR-DNA-bind"/>
    <property type="match status" value="1"/>
</dbReference>
<dbReference type="GO" id="GO:0045340">
    <property type="term" value="F:mercury ion binding"/>
    <property type="evidence" value="ECO:0007669"/>
    <property type="project" value="InterPro"/>
</dbReference>
<comment type="function">
    <text evidence="10">Mediates the mercuric-dependent induction of mercury resistance operon. In the absence of mercury MerR represses transcription by binding tightly to the mer operator region; when mercury is present the dimeric complex binds a single ion and becomes a potent transcriptional activator, while remaining bound to the mer site.</text>
</comment>
<dbReference type="SMART" id="SM00422">
    <property type="entry name" value="HTH_MERR"/>
    <property type="match status" value="1"/>
</dbReference>
<organism evidence="11 12">
    <name type="scientific">Acidovorax carolinensis</name>
    <dbReference type="NCBI Taxonomy" id="553814"/>
    <lineage>
        <taxon>Bacteria</taxon>
        <taxon>Pseudomonadati</taxon>
        <taxon>Pseudomonadota</taxon>
        <taxon>Betaproteobacteria</taxon>
        <taxon>Burkholderiales</taxon>
        <taxon>Comamonadaceae</taxon>
        <taxon>Acidovorax</taxon>
    </lineage>
</organism>
<evidence type="ECO:0000256" key="5">
    <source>
        <dbReference type="ARBA" id="ARBA00022914"/>
    </source>
</evidence>
<keyword evidence="12" id="KW-1185">Reference proteome</keyword>
<evidence type="ECO:0000313" key="11">
    <source>
        <dbReference type="EMBL" id="ART58749.1"/>
    </source>
</evidence>
<dbReference type="PANTHER" id="PTHR30204">
    <property type="entry name" value="REDOX-CYCLING DRUG-SENSING TRANSCRIPTIONAL ACTIVATOR SOXR"/>
    <property type="match status" value="1"/>
</dbReference>
<dbReference type="InterPro" id="IPR047057">
    <property type="entry name" value="MerR_fam"/>
</dbReference>
<keyword evidence="3" id="KW-0678">Repressor</keyword>
<dbReference type="GO" id="GO:0003677">
    <property type="term" value="F:DNA binding"/>
    <property type="evidence" value="ECO:0007669"/>
    <property type="project" value="UniProtKB-KW"/>
</dbReference>
<dbReference type="OrthoDB" id="9808480at2"/>
<dbReference type="Proteomes" id="UP000194440">
    <property type="component" value="Chromosome"/>
</dbReference>
<dbReference type="KEGG" id="acis:CBP35_11260"/>
<evidence type="ECO:0000256" key="9">
    <source>
        <dbReference type="ARBA" id="ARBA00023163"/>
    </source>
</evidence>
<reference evidence="11" key="1">
    <citation type="submission" date="2017-05" db="EMBL/GenBank/DDBJ databases">
        <title>Polyphasic characterization of four soil-derived phenanthrene-degrading Acidovorax strains and proposal of Acidovorax phenanthrenivorans sp. nov.</title>
        <authorList>
            <person name="Singleton D."/>
            <person name="Lee J."/>
            <person name="Dickey A.N."/>
            <person name="Stroud A."/>
            <person name="Scholl E.H."/>
            <person name="Wright F.A."/>
            <person name="Aitken M.D."/>
        </authorList>
    </citation>
    <scope>NUCLEOTIDE SEQUENCE</scope>
    <source>
        <strain evidence="11">P4</strain>
    </source>
</reference>
<dbReference type="PRINTS" id="PR00040">
    <property type="entry name" value="HTHMERR"/>
</dbReference>
<keyword evidence="7" id="KW-0238">DNA-binding</keyword>
<evidence type="ECO:0000256" key="6">
    <source>
        <dbReference type="ARBA" id="ARBA00023015"/>
    </source>
</evidence>
<dbReference type="KEGG" id="acin:CBP34_07000"/>
<dbReference type="InterPro" id="IPR011794">
    <property type="entry name" value="MerR"/>
</dbReference>
<sequence length="171" mass="18920">METGVNYAVQRYPAMAMKKTVDPSMNEGPGDWMTVGRLAKVAGVGVETIRYYQGRGLLPVPKAAGSFRRYPASMVQRIGFIKRAQSLGFSLDEVGSLLDLEDGRNRRAIQTVTQRRLEQIDEKVGDLERMRGALRDMLARCEETGQAFPCPIIAALVGTPADPQPPINRLR</sequence>
<dbReference type="PROSITE" id="PS50937">
    <property type="entry name" value="HTH_MERR_2"/>
    <property type="match status" value="1"/>
</dbReference>
<evidence type="ECO:0000256" key="10">
    <source>
        <dbReference type="ARBA" id="ARBA00024874"/>
    </source>
</evidence>
<keyword evidence="8" id="KW-0010">Activator</keyword>
<evidence type="ECO:0000256" key="3">
    <source>
        <dbReference type="ARBA" id="ARBA00022491"/>
    </source>
</evidence>
<dbReference type="GO" id="GO:0003700">
    <property type="term" value="F:DNA-binding transcription factor activity"/>
    <property type="evidence" value="ECO:0007669"/>
    <property type="project" value="InterPro"/>
</dbReference>
<evidence type="ECO:0000256" key="1">
    <source>
        <dbReference type="ARBA" id="ARBA00017146"/>
    </source>
</evidence>
<dbReference type="KEGG" id="acip:CBP36_07670"/>
<dbReference type="AlphaFoldDB" id="A0A240TQM1"/>
<dbReference type="SUPFAM" id="SSF46955">
    <property type="entry name" value="Putative DNA-binding domain"/>
    <property type="match status" value="1"/>
</dbReference>
<dbReference type="InterPro" id="IPR009061">
    <property type="entry name" value="DNA-bd_dom_put_sf"/>
</dbReference>
<dbReference type="PANTHER" id="PTHR30204:SF69">
    <property type="entry name" value="MERR-FAMILY TRANSCRIPTIONAL REGULATOR"/>
    <property type="match status" value="1"/>
</dbReference>
<dbReference type="EMBL" id="CP021366">
    <property type="protein sequence ID" value="ART58749.1"/>
    <property type="molecule type" value="Genomic_DNA"/>
</dbReference>
<accession>A0A240TQM1</accession>
<dbReference type="GO" id="GO:0046689">
    <property type="term" value="P:response to mercury ion"/>
    <property type="evidence" value="ECO:0007669"/>
    <property type="project" value="UniProtKB-KW"/>
</dbReference>
<keyword evidence="9" id="KW-0804">Transcription</keyword>
<evidence type="ECO:0000256" key="4">
    <source>
        <dbReference type="ARBA" id="ARBA00022723"/>
    </source>
</evidence>
<keyword evidence="5" id="KW-0476">Mercury</keyword>
<keyword evidence="4" id="KW-0479">Metal-binding</keyword>
<evidence type="ECO:0000256" key="2">
    <source>
        <dbReference type="ARBA" id="ARBA00022466"/>
    </source>
</evidence>
<name>A0A240TQM1_9BURK</name>
<dbReference type="InterPro" id="IPR000551">
    <property type="entry name" value="MerR-type_HTH_dom"/>
</dbReference>
<accession>A0A240UCH7</accession>
<protein>
    <recommendedName>
        <fullName evidence="1">Mercuric resistance operon regulatory protein</fullName>
    </recommendedName>
</protein>
<keyword evidence="6" id="KW-0805">Transcription regulation</keyword>
<dbReference type="Gene3D" id="1.10.1660.10">
    <property type="match status" value="1"/>
</dbReference>
<evidence type="ECO:0000256" key="8">
    <source>
        <dbReference type="ARBA" id="ARBA00023159"/>
    </source>
</evidence>
<accession>A0A240U233</accession>
<dbReference type="CDD" id="cd04783">
    <property type="entry name" value="HTH_MerR1"/>
    <property type="match status" value="1"/>
</dbReference>
<dbReference type="InterPro" id="IPR015358">
    <property type="entry name" value="Tscrpt_reg_MerR_DNA-bd"/>
</dbReference>
<proteinExistence type="predicted"/>
<evidence type="ECO:0000256" key="7">
    <source>
        <dbReference type="ARBA" id="ARBA00023125"/>
    </source>
</evidence>
<keyword evidence="2" id="KW-0475">Mercuric resistance</keyword>